<proteinExistence type="predicted"/>
<protein>
    <submittedName>
        <fullName evidence="1">Uncharacterized protein</fullName>
    </submittedName>
</protein>
<sequence>MALPQSLIPELSPETFEREGGIDQETATSLLIQRAHGQLIEDIEFYRRSAMEHGQPTYSIVRIDRQKADLLGFSLGDRLLTAEIPDLTLTERNINKPELAHFCALEAIKWIVNNIRPSDEATDQNRELANIAKALDNDLLDASLTWGTYDRVRVAIDEALRIAPDEDSLIGTDSQQPSAELYTALISLLGARPI</sequence>
<accession>A0A0G0GTA6</accession>
<comment type="caution">
    <text evidence="1">The sequence shown here is derived from an EMBL/GenBank/DDBJ whole genome shotgun (WGS) entry which is preliminary data.</text>
</comment>
<dbReference type="EMBL" id="LBTH01000064">
    <property type="protein sequence ID" value="KKQ34288.1"/>
    <property type="molecule type" value="Genomic_DNA"/>
</dbReference>
<dbReference type="Proteomes" id="UP000034852">
    <property type="component" value="Unassembled WGS sequence"/>
</dbReference>
<dbReference type="AlphaFoldDB" id="A0A0G0GTA6"/>
<evidence type="ECO:0000313" key="1">
    <source>
        <dbReference type="EMBL" id="KKQ34288.1"/>
    </source>
</evidence>
<gene>
    <name evidence="1" type="ORF">US52_C0064G0005</name>
</gene>
<organism evidence="1 2">
    <name type="scientific">candidate division WS6 bacterium GW2011_GWA2_37_6</name>
    <dbReference type="NCBI Taxonomy" id="1619087"/>
    <lineage>
        <taxon>Bacteria</taxon>
        <taxon>Candidatus Dojkabacteria</taxon>
    </lineage>
</organism>
<evidence type="ECO:0000313" key="2">
    <source>
        <dbReference type="Proteomes" id="UP000034852"/>
    </source>
</evidence>
<name>A0A0G0GTA6_9BACT</name>
<reference evidence="1 2" key="1">
    <citation type="journal article" date="2015" name="Nature">
        <title>rRNA introns, odd ribosomes, and small enigmatic genomes across a large radiation of phyla.</title>
        <authorList>
            <person name="Brown C.T."/>
            <person name="Hug L.A."/>
            <person name="Thomas B.C."/>
            <person name="Sharon I."/>
            <person name="Castelle C.J."/>
            <person name="Singh A."/>
            <person name="Wilkins M.J."/>
            <person name="Williams K.H."/>
            <person name="Banfield J.F."/>
        </authorList>
    </citation>
    <scope>NUCLEOTIDE SEQUENCE [LARGE SCALE GENOMIC DNA]</scope>
</reference>